<feature type="transmembrane region" description="Helical" evidence="1">
    <location>
        <begin position="99"/>
        <end position="116"/>
    </location>
</feature>
<dbReference type="EMBL" id="BOMH01000073">
    <property type="protein sequence ID" value="GID70354.1"/>
    <property type="molecule type" value="Genomic_DNA"/>
</dbReference>
<accession>A0A919MC67</accession>
<protein>
    <submittedName>
        <fullName evidence="2">Uncharacterized protein</fullName>
    </submittedName>
</protein>
<sequence>MHLLLYFTLDLATLAVLNATEITSDLHGASKVLVVGVHVLIAVCWAAPLHGVALLLAAGALALLRAWAGLRWYWFRIAALAVFVVPALVLSLVLTGDTATSLAVLPMHVLMGLAVVQPRWSNSIPAMDHHRW</sequence>
<feature type="transmembrane region" description="Helical" evidence="1">
    <location>
        <begin position="35"/>
        <end position="61"/>
    </location>
</feature>
<proteinExistence type="predicted"/>
<feature type="transmembrane region" description="Helical" evidence="1">
    <location>
        <begin position="73"/>
        <end position="93"/>
    </location>
</feature>
<gene>
    <name evidence="2" type="ORF">Acy02nite_82350</name>
</gene>
<evidence type="ECO:0000256" key="1">
    <source>
        <dbReference type="SAM" id="Phobius"/>
    </source>
</evidence>
<comment type="caution">
    <text evidence="2">The sequence shown here is derived from an EMBL/GenBank/DDBJ whole genome shotgun (WGS) entry which is preliminary data.</text>
</comment>
<keyword evidence="3" id="KW-1185">Reference proteome</keyword>
<evidence type="ECO:0000313" key="2">
    <source>
        <dbReference type="EMBL" id="GID70354.1"/>
    </source>
</evidence>
<name>A0A919MC67_9ACTN</name>
<keyword evidence="1" id="KW-0472">Membrane</keyword>
<keyword evidence="1" id="KW-1133">Transmembrane helix</keyword>
<dbReference type="Proteomes" id="UP000619479">
    <property type="component" value="Unassembled WGS sequence"/>
</dbReference>
<organism evidence="2 3">
    <name type="scientific">Actinoplanes cyaneus</name>
    <dbReference type="NCBI Taxonomy" id="52696"/>
    <lineage>
        <taxon>Bacteria</taxon>
        <taxon>Bacillati</taxon>
        <taxon>Actinomycetota</taxon>
        <taxon>Actinomycetes</taxon>
        <taxon>Micromonosporales</taxon>
        <taxon>Micromonosporaceae</taxon>
        <taxon>Actinoplanes</taxon>
    </lineage>
</organism>
<reference evidence="2" key="1">
    <citation type="submission" date="2021-01" db="EMBL/GenBank/DDBJ databases">
        <title>Whole genome shotgun sequence of Actinoplanes cyaneus NBRC 14990.</title>
        <authorList>
            <person name="Komaki H."/>
            <person name="Tamura T."/>
        </authorList>
    </citation>
    <scope>NUCLEOTIDE SEQUENCE</scope>
    <source>
        <strain evidence="2">NBRC 14990</strain>
    </source>
</reference>
<keyword evidence="1" id="KW-0812">Transmembrane</keyword>
<dbReference type="AlphaFoldDB" id="A0A919MC67"/>
<evidence type="ECO:0000313" key="3">
    <source>
        <dbReference type="Proteomes" id="UP000619479"/>
    </source>
</evidence>